<evidence type="ECO:0000313" key="1">
    <source>
        <dbReference type="EMBL" id="KAJ9096132.1"/>
    </source>
</evidence>
<proteinExistence type="predicted"/>
<gene>
    <name evidence="1" type="ORF">QFC20_006507</name>
</gene>
<name>A0ACC2VAX6_9TREE</name>
<evidence type="ECO:0000313" key="2">
    <source>
        <dbReference type="Proteomes" id="UP001230649"/>
    </source>
</evidence>
<dbReference type="Proteomes" id="UP001230649">
    <property type="component" value="Unassembled WGS sequence"/>
</dbReference>
<comment type="caution">
    <text evidence="1">The sequence shown here is derived from an EMBL/GenBank/DDBJ whole genome shotgun (WGS) entry which is preliminary data.</text>
</comment>
<organism evidence="1 2">
    <name type="scientific">Naganishia adeliensis</name>
    <dbReference type="NCBI Taxonomy" id="92952"/>
    <lineage>
        <taxon>Eukaryota</taxon>
        <taxon>Fungi</taxon>
        <taxon>Dikarya</taxon>
        <taxon>Basidiomycota</taxon>
        <taxon>Agaricomycotina</taxon>
        <taxon>Tremellomycetes</taxon>
        <taxon>Filobasidiales</taxon>
        <taxon>Filobasidiaceae</taxon>
        <taxon>Naganishia</taxon>
    </lineage>
</organism>
<accession>A0ACC2VAX6</accession>
<protein>
    <submittedName>
        <fullName evidence="1">Uncharacterized protein</fullName>
    </submittedName>
</protein>
<reference evidence="1" key="1">
    <citation type="submission" date="2023-04" db="EMBL/GenBank/DDBJ databases">
        <title>Draft Genome sequencing of Naganishia species isolated from polar environments using Oxford Nanopore Technology.</title>
        <authorList>
            <person name="Leo P."/>
            <person name="Venkateswaran K."/>
        </authorList>
    </citation>
    <scope>NUCLEOTIDE SEQUENCE</scope>
    <source>
        <strain evidence="1">MNA-CCFEE 5262</strain>
    </source>
</reference>
<dbReference type="EMBL" id="JASBWS010000117">
    <property type="protein sequence ID" value="KAJ9096132.1"/>
    <property type="molecule type" value="Genomic_DNA"/>
</dbReference>
<keyword evidence="2" id="KW-1185">Reference proteome</keyword>
<sequence length="805" mass="87983">MTPDDGTLVLTRPPSIDTSTALWINKGVKPRSHKPPSRSSPHTHLLPPLIGPHTPSPTMAALHNPIPPSPRPSVPGKRDARRPIPHRLAPHRGSGVKWSEGYKWGVMAVVTGATLVVALGSSLLSGAERSVQETFPGYNREVYTLETYSGGTVADLFEADERGLGMVIFSTAPFMGPALGPICGGFLGETAGWRWVVALLAILSALMTLIGAPWLPETYPIVLLRPRAALLSRVTGQRYVYKGDKGKDVGIVRLYETALSRPWALLFKEPIVFLLAVYMAIIIGTLYLLFGAFPIVFKQERGWSPGIGGLSFLGGLIGWVLAVVYSLVYENPRYARKLKEAGGWLRPEERLPPAILGGILLPVFYMYGERIRVKTKFGREANEIGQAMRRTATMTEKTRSYEEQIARAQPGGLSGIQGSTVSTSLLAGDIHLPGEILGQACMGIVDKVGSEVKTLTKGDRVVVSSHIACGQCQLCQKKLSYMCEGVTGSIRPDQDRRGSVSSVSESNQAEYVRVPAADFNCLKVPDEVPDEKALYLSDVLPNSYHCVQDIGIKEGDVVGVWGLGPLGQCVLRWAALAGAKRIYAIDKIDSRLQLARKGAKPGVVWTINFEQLDELDDVVEFIQAKSAEGLDCAIDCTNNEPKAEKALRLETDFPDVLNECIRAVRKMGRIGVISSHPGVMNHFNSAVMEKGIRLFGSGVCPVHLYWEEILQKIVSNEFDPTFLINRRIRLEDFPDFYPILASQMPGVHLFFGVTKFSNAEPYPGTPALTTMQQLQEAGGRRRSSLIASLFTEGQTIVKRALSISN</sequence>